<dbReference type="PROSITE" id="PS51704">
    <property type="entry name" value="GP_PDE"/>
    <property type="match status" value="1"/>
</dbReference>
<dbReference type="PANTHER" id="PTHR46211">
    <property type="entry name" value="GLYCEROPHOSPHORYL DIESTER PHOSPHODIESTERASE"/>
    <property type="match status" value="1"/>
</dbReference>
<dbReference type="EMBL" id="JANIEK010000058">
    <property type="protein sequence ID" value="MCT4796286.1"/>
    <property type="molecule type" value="Genomic_DNA"/>
</dbReference>
<protein>
    <submittedName>
        <fullName evidence="2">Glycerophosphodiester phosphodiesterase</fullName>
    </submittedName>
</protein>
<comment type="caution">
    <text evidence="2">The sequence shown here is derived from an EMBL/GenBank/DDBJ whole genome shotgun (WGS) entry which is preliminary data.</text>
</comment>
<evidence type="ECO:0000313" key="3">
    <source>
        <dbReference type="Proteomes" id="UP001206821"/>
    </source>
</evidence>
<accession>A0ABT2L0Y4</accession>
<reference evidence="2 3" key="1">
    <citation type="submission" date="2022-07" db="EMBL/GenBank/DDBJ databases">
        <title>Genomic and pangenome structural analysis of the polyextremophile Exiguobacterium.</title>
        <authorList>
            <person name="Shen L."/>
        </authorList>
    </citation>
    <scope>NUCLEOTIDE SEQUENCE [LARGE SCALE GENOMIC DNA]</scope>
    <source>
        <strain evidence="2 3">12_1</strain>
    </source>
</reference>
<dbReference type="CDD" id="cd08563">
    <property type="entry name" value="GDPD_TtGDE_like"/>
    <property type="match status" value="1"/>
</dbReference>
<dbReference type="InterPro" id="IPR017946">
    <property type="entry name" value="PLC-like_Pdiesterase_TIM-brl"/>
</dbReference>
<dbReference type="RefSeq" id="WP_245175453.1">
    <property type="nucleotide sequence ID" value="NZ_JANIEK010000058.1"/>
</dbReference>
<dbReference type="InterPro" id="IPR030395">
    <property type="entry name" value="GP_PDE_dom"/>
</dbReference>
<dbReference type="Pfam" id="PF03009">
    <property type="entry name" value="GDPD"/>
    <property type="match status" value="1"/>
</dbReference>
<proteinExistence type="predicted"/>
<dbReference type="Proteomes" id="UP001206821">
    <property type="component" value="Unassembled WGS sequence"/>
</dbReference>
<organism evidence="2 3">
    <name type="scientific">Exiguobacterium alkaliphilum</name>
    <dbReference type="NCBI Taxonomy" id="1428684"/>
    <lineage>
        <taxon>Bacteria</taxon>
        <taxon>Bacillati</taxon>
        <taxon>Bacillota</taxon>
        <taxon>Bacilli</taxon>
        <taxon>Bacillales</taxon>
        <taxon>Bacillales Family XII. Incertae Sedis</taxon>
        <taxon>Exiguobacterium</taxon>
    </lineage>
</organism>
<feature type="domain" description="GP-PDE" evidence="1">
    <location>
        <begin position="7"/>
        <end position="241"/>
    </location>
</feature>
<dbReference type="Gene3D" id="3.20.20.190">
    <property type="entry name" value="Phosphatidylinositol (PI) phosphodiesterase"/>
    <property type="match status" value="1"/>
</dbReference>
<dbReference type="SUPFAM" id="SSF51695">
    <property type="entry name" value="PLC-like phosphodiesterases"/>
    <property type="match status" value="1"/>
</dbReference>
<gene>
    <name evidence="2" type="ORF">NQG31_12090</name>
</gene>
<name>A0ABT2L0Y4_9BACL</name>
<keyword evidence="3" id="KW-1185">Reference proteome</keyword>
<evidence type="ECO:0000313" key="2">
    <source>
        <dbReference type="EMBL" id="MCT4796286.1"/>
    </source>
</evidence>
<evidence type="ECO:0000259" key="1">
    <source>
        <dbReference type="PROSITE" id="PS51704"/>
    </source>
</evidence>
<dbReference type="PANTHER" id="PTHR46211:SF1">
    <property type="entry name" value="GLYCEROPHOSPHODIESTER PHOSPHODIESTERASE, CYTOPLASMIC"/>
    <property type="match status" value="1"/>
</dbReference>
<sequence>MAQREPMKLYAHRGVMAHYPENTMSAFKAAIKVGADGIETDVHMTRDGELVLIHDESLERTTDGRGRVVDKTFAELRTANAAFRFGGEEPIPTLEAFLKLVKPTPLLVNLELKTDVEHYRGIERRLIEIVERTGFPAERLIVSSFNHETLRRLRELTTEYELAALSSKRMTDPVSYLKQLGANALHPSVRALTDAEIEALVEAGIRVRPYTVKTEEQLHRFSRLGVDALFVNDVEWARAHLTP</sequence>